<dbReference type="PANTHER" id="PTHR24148">
    <property type="entry name" value="ANKYRIN REPEAT DOMAIN-CONTAINING PROTEIN 39 HOMOLOG-RELATED"/>
    <property type="match status" value="1"/>
</dbReference>
<dbReference type="Pfam" id="PF26639">
    <property type="entry name" value="Het-6_barrel"/>
    <property type="match status" value="1"/>
</dbReference>
<evidence type="ECO:0000313" key="2">
    <source>
        <dbReference type="EMBL" id="KAK5997020.1"/>
    </source>
</evidence>
<feature type="domain" description="Heterokaryon incompatibility" evidence="1">
    <location>
        <begin position="45"/>
        <end position="248"/>
    </location>
</feature>
<dbReference type="InterPro" id="IPR052895">
    <property type="entry name" value="HetReg/Transcr_Mod"/>
</dbReference>
<evidence type="ECO:0000313" key="3">
    <source>
        <dbReference type="Proteomes" id="UP001338125"/>
    </source>
</evidence>
<organism evidence="2 3">
    <name type="scientific">Cladobotryum mycophilum</name>
    <dbReference type="NCBI Taxonomy" id="491253"/>
    <lineage>
        <taxon>Eukaryota</taxon>
        <taxon>Fungi</taxon>
        <taxon>Dikarya</taxon>
        <taxon>Ascomycota</taxon>
        <taxon>Pezizomycotina</taxon>
        <taxon>Sordariomycetes</taxon>
        <taxon>Hypocreomycetidae</taxon>
        <taxon>Hypocreales</taxon>
        <taxon>Hypocreaceae</taxon>
        <taxon>Cladobotryum</taxon>
    </lineage>
</organism>
<dbReference type="InterPro" id="IPR010730">
    <property type="entry name" value="HET"/>
</dbReference>
<proteinExistence type="predicted"/>
<evidence type="ECO:0000259" key="1">
    <source>
        <dbReference type="Pfam" id="PF06985"/>
    </source>
</evidence>
<comment type="caution">
    <text evidence="2">The sequence shown here is derived from an EMBL/GenBank/DDBJ whole genome shotgun (WGS) entry which is preliminary data.</text>
</comment>
<dbReference type="Pfam" id="PF06985">
    <property type="entry name" value="HET"/>
    <property type="match status" value="1"/>
</dbReference>
<accession>A0ABR0SZ34</accession>
<reference evidence="2 3" key="1">
    <citation type="submission" date="2024-01" db="EMBL/GenBank/DDBJ databases">
        <title>Complete genome of Cladobotryum mycophilum ATHUM6906.</title>
        <authorList>
            <person name="Christinaki A.C."/>
            <person name="Myridakis A.I."/>
            <person name="Kouvelis V.N."/>
        </authorList>
    </citation>
    <scope>NUCLEOTIDE SEQUENCE [LARGE SCALE GENOMIC DNA]</scope>
    <source>
        <strain evidence="2 3">ATHUM6906</strain>
    </source>
</reference>
<sequence>MAPYPYQPLNLPGETRILIISPGKYEDDLVCSLSHMPLSSGTESYEALSYCWSKSVTVDKEPDYSTLVSFAIYGDGVNESKEVEFRELLNSPYTEPHYIQQGGVLPAGTILCDGVEMTVGGELYRALKRLRGEDKSLRMWVDALCINQNDIGERNEHVKIMGLVYAGAECVRIWLGERIGIEFEATSTLEGAVDILNDAFQQLQSADFTPLDMELLIKRDKRSADLAWESLDAFFHRAWFQRIWVIQEVVNARNATVHVGDLTMDWGWLSRIVTAARVYKMDRIFTSYSVNAISIMSTLNQQKQENQRISLTLLDTLEETRRFQSTFASDKIYGIMGMVEDAQDVVVDYSIAGHEVFKRLAVDLLAKGKSLDILYHCVHPQAPSALKLPSWVADWTAPGFVEPLKSRRLVAKAAGDTEARLTIDGNEEILSIWGKEIDKIVAVDEVKIIASSQTPDSIGSWYAANAVTDENSIEKSVNDAVNSNHRNLARNRHHRTSVKKSLENIIAMASPESPLTLATTKTLARTFMCNSTPEGQRPDDFCLSLGWDVFYHYNLLELSPEAAHKAAADNWIDRYYDIDNESLEKYYGNIQRAFAEFTRSYGRWPYNRRFFKTASGHFGWAVNGVQPGDVVSVLFGGSYPFVLREQADGKYKIMGDCYLDGFMDGEGMADTSPEKVFHVV</sequence>
<dbReference type="Proteomes" id="UP001338125">
    <property type="component" value="Unassembled WGS sequence"/>
</dbReference>
<keyword evidence="3" id="KW-1185">Reference proteome</keyword>
<dbReference type="PANTHER" id="PTHR24148:SF73">
    <property type="entry name" value="HET DOMAIN PROTEIN (AFU_ORTHOLOGUE AFUA_8G01020)"/>
    <property type="match status" value="1"/>
</dbReference>
<gene>
    <name evidence="2" type="ORF">PT974_02369</name>
</gene>
<protein>
    <recommendedName>
        <fullName evidence="1">Heterokaryon incompatibility domain-containing protein</fullName>
    </recommendedName>
</protein>
<name>A0ABR0SZ34_9HYPO</name>
<dbReference type="EMBL" id="JAVFKD010000002">
    <property type="protein sequence ID" value="KAK5997020.1"/>
    <property type="molecule type" value="Genomic_DNA"/>
</dbReference>